<dbReference type="InterPro" id="IPR058240">
    <property type="entry name" value="rSAM_sf"/>
</dbReference>
<evidence type="ECO:0000256" key="2">
    <source>
        <dbReference type="ARBA" id="ARBA00022485"/>
    </source>
</evidence>
<dbReference type="RefSeq" id="WP_048165153.1">
    <property type="nucleotide sequence ID" value="NZ_CP006019.1"/>
</dbReference>
<dbReference type="PROSITE" id="PS51918">
    <property type="entry name" value="RADICAL_SAM"/>
    <property type="match status" value="1"/>
</dbReference>
<dbReference type="Gene3D" id="3.20.20.70">
    <property type="entry name" value="Aldolase class I"/>
    <property type="match status" value="1"/>
</dbReference>
<dbReference type="GO" id="GO:0046872">
    <property type="term" value="F:metal ion binding"/>
    <property type="evidence" value="ECO:0007669"/>
    <property type="project" value="UniProtKB-KW"/>
</dbReference>
<evidence type="ECO:0000256" key="5">
    <source>
        <dbReference type="ARBA" id="ARBA00023004"/>
    </source>
</evidence>
<keyword evidence="6" id="KW-0411">Iron-sulfur</keyword>
<dbReference type="InterPro" id="IPR013785">
    <property type="entry name" value="Aldolase_TIM"/>
</dbReference>
<dbReference type="SFLD" id="SFLDS00029">
    <property type="entry name" value="Radical_SAM"/>
    <property type="match status" value="1"/>
</dbReference>
<dbReference type="InterPro" id="IPR040084">
    <property type="entry name" value="GTPase_Obg"/>
</dbReference>
<dbReference type="InterPro" id="IPR006638">
    <property type="entry name" value="Elp3/MiaA/NifB-like_rSAM"/>
</dbReference>
<reference evidence="8 9" key="2">
    <citation type="journal article" date="2015" name="Genome Announc.">
        <title>Complete Genome Sequence of Hyperthermophilic Piezophilic Archaeon Palaeococcus pacificus DY20341T, Isolated from Deep-Sea Hydrothermal Sediments.</title>
        <authorList>
            <person name="Zeng X."/>
            <person name="Jebbar M."/>
            <person name="Shao Z."/>
        </authorList>
    </citation>
    <scope>NUCLEOTIDE SEQUENCE [LARGE SCALE GENOMIC DNA]</scope>
    <source>
        <strain evidence="8 9">DY20341</strain>
    </source>
</reference>
<dbReference type="STRING" id="1343739.PAP_06070"/>
<sequence>MSIAFGPVPSRRLGRSLGINNIPDKVCSYACVYCQIGRTLRMEVERRAFYPPELIFEEAKKKVDNAKARDEKIDYITFVPDGEPTLDANLGEEIDLLRKLGVPLAILTNASLIWHEDVRENLLKFDFVSLKLDAVSEELWKKIDRPHKSLKLEKILEGMLEFRGEFRGKLVTETMLIDGINYSDELEKIAEFLRELKPDVAYIGIPTRPPAEEWVKPAKEEAINHAFQTFAKALGEDRVEYLMGYEGNAFAFTGNIEEDLLSITSVHPMREDAVRELLKKANADWSIVEALLGEGKLIELEYEGKKFYMRKLKSRA</sequence>
<dbReference type="CDD" id="cd01335">
    <property type="entry name" value="Radical_SAM"/>
    <property type="match status" value="1"/>
</dbReference>
<keyword evidence="9" id="KW-1185">Reference proteome</keyword>
<dbReference type="SMART" id="SM00729">
    <property type="entry name" value="Elp3"/>
    <property type="match status" value="1"/>
</dbReference>
<dbReference type="KEGG" id="ppac:PAP_06070"/>
<dbReference type="PANTHER" id="PTHR43787">
    <property type="entry name" value="FEMO COFACTOR BIOSYNTHESIS PROTEIN NIFB-RELATED"/>
    <property type="match status" value="1"/>
</dbReference>
<dbReference type="Pfam" id="PF04055">
    <property type="entry name" value="Radical_SAM"/>
    <property type="match status" value="1"/>
</dbReference>
<evidence type="ECO:0000259" key="7">
    <source>
        <dbReference type="PROSITE" id="PS51918"/>
    </source>
</evidence>
<evidence type="ECO:0000313" key="8">
    <source>
        <dbReference type="EMBL" id="AIF69614.1"/>
    </source>
</evidence>
<keyword evidence="2" id="KW-0004">4Fe-4S</keyword>
<dbReference type="Proteomes" id="UP000027981">
    <property type="component" value="Chromosome"/>
</dbReference>
<keyword evidence="4" id="KW-0479">Metal-binding</keyword>
<comment type="cofactor">
    <cofactor evidence="1">
        <name>[4Fe-4S] cluster</name>
        <dbReference type="ChEBI" id="CHEBI:49883"/>
    </cofactor>
</comment>
<accession>A0A075LTH3</accession>
<dbReference type="eggNOG" id="arCOG00953">
    <property type="taxonomic scope" value="Archaea"/>
</dbReference>
<protein>
    <recommendedName>
        <fullName evidence="7">Radical SAM core domain-containing protein</fullName>
    </recommendedName>
</protein>
<dbReference type="GeneID" id="24842335"/>
<evidence type="ECO:0000256" key="6">
    <source>
        <dbReference type="ARBA" id="ARBA00023014"/>
    </source>
</evidence>
<dbReference type="SFLD" id="SFLDG01083">
    <property type="entry name" value="Uncharacterised_Radical_SAM_Su"/>
    <property type="match status" value="1"/>
</dbReference>
<dbReference type="HOGENOM" id="CLU_058377_0_0_2"/>
<dbReference type="GO" id="GO:0051539">
    <property type="term" value="F:4 iron, 4 sulfur cluster binding"/>
    <property type="evidence" value="ECO:0007669"/>
    <property type="project" value="UniProtKB-KW"/>
</dbReference>
<keyword evidence="5" id="KW-0408">Iron</keyword>
<organism evidence="8 9">
    <name type="scientific">Palaeococcus pacificus DY20341</name>
    <dbReference type="NCBI Taxonomy" id="1343739"/>
    <lineage>
        <taxon>Archaea</taxon>
        <taxon>Methanobacteriati</taxon>
        <taxon>Methanobacteriota</taxon>
        <taxon>Thermococci</taxon>
        <taxon>Thermococcales</taxon>
        <taxon>Thermococcaceae</taxon>
        <taxon>Palaeococcus</taxon>
    </lineage>
</organism>
<evidence type="ECO:0000256" key="3">
    <source>
        <dbReference type="ARBA" id="ARBA00022691"/>
    </source>
</evidence>
<gene>
    <name evidence="8" type="ORF">PAP_06070</name>
</gene>
<dbReference type="OrthoDB" id="17974at2157"/>
<dbReference type="InterPro" id="IPR007197">
    <property type="entry name" value="rSAM"/>
</dbReference>
<evidence type="ECO:0000313" key="9">
    <source>
        <dbReference type="Proteomes" id="UP000027981"/>
    </source>
</evidence>
<dbReference type="AlphaFoldDB" id="A0A075LTH3"/>
<evidence type="ECO:0000256" key="4">
    <source>
        <dbReference type="ARBA" id="ARBA00022723"/>
    </source>
</evidence>
<evidence type="ECO:0000256" key="1">
    <source>
        <dbReference type="ARBA" id="ARBA00001966"/>
    </source>
</evidence>
<dbReference type="EMBL" id="CP006019">
    <property type="protein sequence ID" value="AIF69614.1"/>
    <property type="molecule type" value="Genomic_DNA"/>
</dbReference>
<keyword evidence="3" id="KW-0949">S-adenosyl-L-methionine</keyword>
<proteinExistence type="predicted"/>
<name>A0A075LTH3_9EURY</name>
<dbReference type="GO" id="GO:0003824">
    <property type="term" value="F:catalytic activity"/>
    <property type="evidence" value="ECO:0007669"/>
    <property type="project" value="InterPro"/>
</dbReference>
<reference evidence="9" key="1">
    <citation type="submission" date="2013-06" db="EMBL/GenBank/DDBJ databases">
        <title>Complete Genome Sequence of Hyperthermophilic Palaeococcus pacificus DY20341T, Isolated from a Deep-Sea Hydrothermal Sediments.</title>
        <authorList>
            <person name="Zeng X."/>
            <person name="Shao Z."/>
        </authorList>
    </citation>
    <scope>NUCLEOTIDE SEQUENCE [LARGE SCALE GENOMIC DNA]</scope>
    <source>
        <strain evidence="9">DY20341</strain>
    </source>
</reference>
<dbReference type="PANTHER" id="PTHR43787:SF11">
    <property type="entry name" value="UPF0026 PROTEIN SLR1464"/>
    <property type="match status" value="1"/>
</dbReference>
<dbReference type="SUPFAM" id="SSF102114">
    <property type="entry name" value="Radical SAM enzymes"/>
    <property type="match status" value="1"/>
</dbReference>
<feature type="domain" description="Radical SAM core" evidence="7">
    <location>
        <begin position="9"/>
        <end position="246"/>
    </location>
</feature>